<reference evidence="8" key="1">
    <citation type="submission" date="2020-10" db="EMBL/GenBank/DDBJ databases">
        <authorList>
            <person name="Gilroy R."/>
        </authorList>
    </citation>
    <scope>NUCLEOTIDE SEQUENCE</scope>
    <source>
        <strain evidence="8">ChiSjej3B21-11622</strain>
    </source>
</reference>
<dbReference type="Proteomes" id="UP000886886">
    <property type="component" value="Unassembled WGS sequence"/>
</dbReference>
<evidence type="ECO:0000313" key="8">
    <source>
        <dbReference type="EMBL" id="HIQ97648.1"/>
    </source>
</evidence>
<name>A0A9D0ZZR5_9FIRM</name>
<keyword evidence="5 6" id="KW-0067">ATP-binding</keyword>
<dbReference type="InterPro" id="IPR022463">
    <property type="entry name" value="1-PFruKinase"/>
</dbReference>
<proteinExistence type="inferred from homology"/>
<accession>A0A9D0ZZR5</accession>
<dbReference type="GO" id="GO:0005829">
    <property type="term" value="C:cytosol"/>
    <property type="evidence" value="ECO:0007669"/>
    <property type="project" value="TreeGrafter"/>
</dbReference>
<evidence type="ECO:0000256" key="4">
    <source>
        <dbReference type="ARBA" id="ARBA00022777"/>
    </source>
</evidence>
<organism evidence="8 9">
    <name type="scientific">Candidatus Limivivens merdigallinarum</name>
    <dbReference type="NCBI Taxonomy" id="2840859"/>
    <lineage>
        <taxon>Bacteria</taxon>
        <taxon>Bacillati</taxon>
        <taxon>Bacillota</taxon>
        <taxon>Clostridia</taxon>
        <taxon>Lachnospirales</taxon>
        <taxon>Lachnospiraceae</taxon>
        <taxon>Lachnospiraceae incertae sedis</taxon>
        <taxon>Candidatus Limivivens</taxon>
    </lineage>
</organism>
<dbReference type="EMBL" id="DVFT01000204">
    <property type="protein sequence ID" value="HIQ97648.1"/>
    <property type="molecule type" value="Genomic_DNA"/>
</dbReference>
<evidence type="ECO:0000256" key="6">
    <source>
        <dbReference type="PIRNR" id="PIRNR000535"/>
    </source>
</evidence>
<dbReference type="GO" id="GO:0044281">
    <property type="term" value="P:small molecule metabolic process"/>
    <property type="evidence" value="ECO:0007669"/>
    <property type="project" value="UniProtKB-ARBA"/>
</dbReference>
<comment type="similarity">
    <text evidence="6">Belongs to the carbohydrate kinase PfkB family. LacC subfamily.</text>
</comment>
<dbReference type="EC" id="2.7.1.144" evidence="6"/>
<evidence type="ECO:0000256" key="5">
    <source>
        <dbReference type="ARBA" id="ARBA00022840"/>
    </source>
</evidence>
<dbReference type="SUPFAM" id="SSF53613">
    <property type="entry name" value="Ribokinase-like"/>
    <property type="match status" value="1"/>
</dbReference>
<dbReference type="GO" id="GO:0005988">
    <property type="term" value="P:lactose metabolic process"/>
    <property type="evidence" value="ECO:0007669"/>
    <property type="project" value="UniProtKB-KW"/>
</dbReference>
<feature type="domain" description="Carbohydrate kinase PfkB" evidence="7">
    <location>
        <begin position="12"/>
        <end position="292"/>
    </location>
</feature>
<evidence type="ECO:0000256" key="3">
    <source>
        <dbReference type="ARBA" id="ARBA00022741"/>
    </source>
</evidence>
<dbReference type="FunFam" id="3.40.1190.20:FF:000001">
    <property type="entry name" value="Phosphofructokinase"/>
    <property type="match status" value="1"/>
</dbReference>
<evidence type="ECO:0000259" key="7">
    <source>
        <dbReference type="Pfam" id="PF00294"/>
    </source>
</evidence>
<dbReference type="PANTHER" id="PTHR46566:SF1">
    <property type="entry name" value="1-PHOSPHOFRUCTOKINASE"/>
    <property type="match status" value="1"/>
</dbReference>
<evidence type="ECO:0000256" key="2">
    <source>
        <dbReference type="ARBA" id="ARBA00022679"/>
    </source>
</evidence>
<sequence length="306" mass="32747">MIYTVTLNPSLDYILSVPGFELGKTNRASGERLVPGGKGINVSTVLMNLGFQSTALGFTAGFTGKEIQKEIHKLGFLSDFIHIPGGFSRINVKFKNYEGTEINGSGPSISLKNLETFYEKLNQLTEGDILVLAGSIPASIPGTIYQSVLDTLQSRGILFVVDAAGDLLLNTLSYRPFLIKPNQYELAALFPPNEAPVIRTRKDAFPYAQRLQELGARNVLVSLGGKGAALLSETGKKYELPAPKGTLVNAVGAGDSMVAGFLAGWLDGEDAAHAFRMAVAAGSATAFSEGLAGKEEIERLYRELEV</sequence>
<comment type="similarity">
    <text evidence="1">Belongs to the carbohydrate kinase pfkB family.</text>
</comment>
<dbReference type="CDD" id="cd01164">
    <property type="entry name" value="FruK_PfkB_like"/>
    <property type="match status" value="1"/>
</dbReference>
<dbReference type="InterPro" id="IPR011611">
    <property type="entry name" value="PfkB_dom"/>
</dbReference>
<comment type="caution">
    <text evidence="8">The sequence shown here is derived from an EMBL/GenBank/DDBJ whole genome shotgun (WGS) entry which is preliminary data.</text>
</comment>
<protein>
    <recommendedName>
        <fullName evidence="6">Tagatose-6-phosphate kinase</fullName>
        <ecNumber evidence="6">2.7.1.144</ecNumber>
    </recommendedName>
</protein>
<dbReference type="Gene3D" id="3.40.1190.20">
    <property type="match status" value="1"/>
</dbReference>
<dbReference type="GO" id="GO:0009024">
    <property type="term" value="F:tagatose-6-phosphate kinase activity"/>
    <property type="evidence" value="ECO:0007669"/>
    <property type="project" value="UniProtKB-EC"/>
</dbReference>
<dbReference type="GO" id="GO:0008662">
    <property type="term" value="F:1-phosphofructokinase activity"/>
    <property type="evidence" value="ECO:0007669"/>
    <property type="project" value="InterPro"/>
</dbReference>
<evidence type="ECO:0000256" key="1">
    <source>
        <dbReference type="ARBA" id="ARBA00005380"/>
    </source>
</evidence>
<keyword evidence="6" id="KW-0423">Lactose metabolism</keyword>
<dbReference type="Pfam" id="PF00294">
    <property type="entry name" value="PfkB"/>
    <property type="match status" value="1"/>
</dbReference>
<comment type="pathway">
    <text evidence="6">Carbohydrate metabolism; D-tagatose 6-phosphate degradation; D-glyceraldehyde 3-phosphate and glycerone phosphate from D-tagatose 6-phosphate: step 1/2.</text>
</comment>
<dbReference type="GO" id="GO:0005524">
    <property type="term" value="F:ATP binding"/>
    <property type="evidence" value="ECO:0007669"/>
    <property type="project" value="UniProtKB-KW"/>
</dbReference>
<keyword evidence="3 6" id="KW-0547">Nucleotide-binding</keyword>
<dbReference type="PIRSF" id="PIRSF000535">
    <property type="entry name" value="1PFK/6PFK/LacC"/>
    <property type="match status" value="1"/>
</dbReference>
<dbReference type="InterPro" id="IPR029056">
    <property type="entry name" value="Ribokinase-like"/>
</dbReference>
<keyword evidence="2 6" id="KW-0808">Transferase</keyword>
<dbReference type="AlphaFoldDB" id="A0A9D0ZZR5"/>
<dbReference type="PANTHER" id="PTHR46566">
    <property type="entry name" value="1-PHOSPHOFRUCTOKINASE-RELATED"/>
    <property type="match status" value="1"/>
</dbReference>
<evidence type="ECO:0000313" key="9">
    <source>
        <dbReference type="Proteomes" id="UP000886886"/>
    </source>
</evidence>
<dbReference type="GO" id="GO:0016052">
    <property type="term" value="P:carbohydrate catabolic process"/>
    <property type="evidence" value="ECO:0007669"/>
    <property type="project" value="UniProtKB-ARBA"/>
</dbReference>
<dbReference type="InterPro" id="IPR017583">
    <property type="entry name" value="Tagatose/fructose_Pkinase"/>
</dbReference>
<dbReference type="NCBIfam" id="TIGR03828">
    <property type="entry name" value="pfkB"/>
    <property type="match status" value="1"/>
</dbReference>
<reference evidence="8" key="2">
    <citation type="journal article" date="2021" name="PeerJ">
        <title>Extensive microbial diversity within the chicken gut microbiome revealed by metagenomics and culture.</title>
        <authorList>
            <person name="Gilroy R."/>
            <person name="Ravi A."/>
            <person name="Getino M."/>
            <person name="Pursley I."/>
            <person name="Horton D.L."/>
            <person name="Alikhan N.F."/>
            <person name="Baker D."/>
            <person name="Gharbi K."/>
            <person name="Hall N."/>
            <person name="Watson M."/>
            <person name="Adriaenssens E.M."/>
            <person name="Foster-Nyarko E."/>
            <person name="Jarju S."/>
            <person name="Secka A."/>
            <person name="Antonio M."/>
            <person name="Oren A."/>
            <person name="Chaudhuri R.R."/>
            <person name="La Ragione R."/>
            <person name="Hildebrand F."/>
            <person name="Pallen M.J."/>
        </authorList>
    </citation>
    <scope>NUCLEOTIDE SEQUENCE</scope>
    <source>
        <strain evidence="8">ChiSjej3B21-11622</strain>
    </source>
</reference>
<comment type="catalytic activity">
    <reaction evidence="6">
        <text>D-tagatofuranose 6-phosphate + ATP = D-tagatofuranose 1,6-bisphosphate + ADP + H(+)</text>
        <dbReference type="Rhea" id="RHEA:12420"/>
        <dbReference type="ChEBI" id="CHEBI:15378"/>
        <dbReference type="ChEBI" id="CHEBI:30616"/>
        <dbReference type="ChEBI" id="CHEBI:58694"/>
        <dbReference type="ChEBI" id="CHEBI:58695"/>
        <dbReference type="ChEBI" id="CHEBI:456216"/>
        <dbReference type="EC" id="2.7.1.144"/>
    </reaction>
</comment>
<dbReference type="NCBIfam" id="TIGR03168">
    <property type="entry name" value="1-PFK"/>
    <property type="match status" value="1"/>
</dbReference>
<keyword evidence="4" id="KW-0418">Kinase</keyword>
<gene>
    <name evidence="8" type="primary">pfkB</name>
    <name evidence="8" type="ORF">IAB26_13955</name>
</gene>